<name>A0A7C9HRI6_9DEIO</name>
<accession>A0A7C9HRI6</accession>
<proteinExistence type="predicted"/>
<comment type="caution">
    <text evidence="1">The sequence shown here is derived from an EMBL/GenBank/DDBJ whole genome shotgun (WGS) entry which is preliminary data.</text>
</comment>
<gene>
    <name evidence="1" type="ORF">GO986_09570</name>
</gene>
<dbReference type="AlphaFoldDB" id="A0A7C9HRI6"/>
<keyword evidence="2" id="KW-1185">Reference proteome</keyword>
<dbReference type="Proteomes" id="UP000483286">
    <property type="component" value="Unassembled WGS sequence"/>
</dbReference>
<evidence type="ECO:0000313" key="1">
    <source>
        <dbReference type="EMBL" id="MVN87014.1"/>
    </source>
</evidence>
<sequence length="66" mass="7209">MDTNKVAFATAAHLFRLYVMAFSGIESEQAAVTSAGAAVEAYLVDCGMSQHEAARHRDELMLSFRN</sequence>
<dbReference type="RefSeq" id="WP_157459066.1">
    <property type="nucleotide sequence ID" value="NZ_WQLB01000010.1"/>
</dbReference>
<reference evidence="1 2" key="1">
    <citation type="submission" date="2019-12" db="EMBL/GenBank/DDBJ databases">
        <title>Deinococcus sp. HMF7620 Genome sequencing and assembly.</title>
        <authorList>
            <person name="Kang H."/>
            <person name="Kim H."/>
            <person name="Joh K."/>
        </authorList>
    </citation>
    <scope>NUCLEOTIDE SEQUENCE [LARGE SCALE GENOMIC DNA]</scope>
    <source>
        <strain evidence="1 2">HMF7620</strain>
    </source>
</reference>
<organism evidence="1 2">
    <name type="scientific">Deinococcus arboris</name>
    <dbReference type="NCBI Taxonomy" id="2682977"/>
    <lineage>
        <taxon>Bacteria</taxon>
        <taxon>Thermotogati</taxon>
        <taxon>Deinococcota</taxon>
        <taxon>Deinococci</taxon>
        <taxon>Deinococcales</taxon>
        <taxon>Deinococcaceae</taxon>
        <taxon>Deinococcus</taxon>
    </lineage>
</organism>
<evidence type="ECO:0000313" key="2">
    <source>
        <dbReference type="Proteomes" id="UP000483286"/>
    </source>
</evidence>
<protein>
    <submittedName>
        <fullName evidence="1">Uncharacterized protein</fullName>
    </submittedName>
</protein>
<dbReference type="EMBL" id="WQLB01000010">
    <property type="protein sequence ID" value="MVN87014.1"/>
    <property type="molecule type" value="Genomic_DNA"/>
</dbReference>